<dbReference type="Gene3D" id="3.40.390.30">
    <property type="entry name" value="Metalloproteases ('zincins'), catalytic domain"/>
    <property type="match status" value="1"/>
</dbReference>
<keyword evidence="5 9" id="KW-0479">Metal-binding</keyword>
<keyword evidence="9" id="KW-0963">Cytoplasm</keyword>
<feature type="binding site" evidence="9">
    <location>
        <position position="132"/>
    </location>
    <ligand>
        <name>Zn(2+)</name>
        <dbReference type="ChEBI" id="CHEBI:29105"/>
        <note>catalytic</note>
    </ligand>
</feature>
<evidence type="ECO:0000256" key="5">
    <source>
        <dbReference type="ARBA" id="ARBA00022723"/>
    </source>
</evidence>
<dbReference type="PATRIC" id="fig|186479.3.peg.10537"/>
<evidence type="ECO:0000256" key="1">
    <source>
        <dbReference type="ARBA" id="ARBA00010875"/>
    </source>
</evidence>
<dbReference type="PANTHER" id="PTHR46986">
    <property type="entry name" value="ENDORIBONUCLEASE YBEY, CHLOROPLASTIC"/>
    <property type="match status" value="1"/>
</dbReference>
<evidence type="ECO:0000256" key="2">
    <source>
        <dbReference type="ARBA" id="ARBA00022517"/>
    </source>
</evidence>
<dbReference type="EMBL" id="LJCR01000865">
    <property type="protein sequence ID" value="KPV51560.1"/>
    <property type="molecule type" value="Genomic_DNA"/>
</dbReference>
<keyword evidence="8 9" id="KW-0862">Zinc</keyword>
<gene>
    <name evidence="9" type="primary">ybeY</name>
    <name evidence="10" type="ORF">SE17_20510</name>
</gene>
<dbReference type="Proteomes" id="UP000050509">
    <property type="component" value="Unassembled WGS sequence"/>
</dbReference>
<accession>A0A0P9HAX7</accession>
<sequence>MLEIDVQINPPFEGQADAALIERAVAGALAAEGVSEPIELGVLVTDDAELHELNRTYRGVDAPTDVLSFGDDEEEAGPAAFVRPPGTPRYLGDLAISYERVIAQAAEYGHSAERELAYLTVHGVLHLLGYDHERGPDDAAAMRAREEAVMQQLGLTR</sequence>
<dbReference type="SUPFAM" id="SSF55486">
    <property type="entry name" value="Metalloproteases ('zincins'), catalytic domain"/>
    <property type="match status" value="1"/>
</dbReference>
<dbReference type="AlphaFoldDB" id="A0A0P9HAX7"/>
<dbReference type="InterPro" id="IPR023091">
    <property type="entry name" value="MetalPrtase_cat_dom_sf_prd"/>
</dbReference>
<dbReference type="HAMAP" id="MF_00009">
    <property type="entry name" value="Endoribonucl_YbeY"/>
    <property type="match status" value="1"/>
</dbReference>
<dbReference type="GO" id="GO:0008270">
    <property type="term" value="F:zinc ion binding"/>
    <property type="evidence" value="ECO:0007669"/>
    <property type="project" value="UniProtKB-UniRule"/>
</dbReference>
<evidence type="ECO:0000313" key="11">
    <source>
        <dbReference type="Proteomes" id="UP000050509"/>
    </source>
</evidence>
<evidence type="ECO:0000256" key="4">
    <source>
        <dbReference type="ARBA" id="ARBA00022722"/>
    </source>
</evidence>
<comment type="cofactor">
    <cofactor evidence="9">
        <name>Zn(2+)</name>
        <dbReference type="ChEBI" id="CHEBI:29105"/>
    </cofactor>
    <text evidence="9">Binds 1 zinc ion.</text>
</comment>
<keyword evidence="3 9" id="KW-0698">rRNA processing</keyword>
<dbReference type="NCBIfam" id="TIGR00043">
    <property type="entry name" value="rRNA maturation RNase YbeY"/>
    <property type="match status" value="1"/>
</dbReference>
<name>A0A0P9HAX7_9CHLR</name>
<comment type="subcellular location">
    <subcellularLocation>
        <location evidence="9">Cytoplasm</location>
    </subcellularLocation>
</comment>
<evidence type="ECO:0000256" key="6">
    <source>
        <dbReference type="ARBA" id="ARBA00022759"/>
    </source>
</evidence>
<keyword evidence="4 9" id="KW-0540">Nuclease</keyword>
<evidence type="ECO:0000256" key="8">
    <source>
        <dbReference type="ARBA" id="ARBA00022833"/>
    </source>
</evidence>
<organism evidence="10 11">
    <name type="scientific">Kouleothrix aurantiaca</name>
    <dbReference type="NCBI Taxonomy" id="186479"/>
    <lineage>
        <taxon>Bacteria</taxon>
        <taxon>Bacillati</taxon>
        <taxon>Chloroflexota</taxon>
        <taxon>Chloroflexia</taxon>
        <taxon>Chloroflexales</taxon>
        <taxon>Roseiflexineae</taxon>
        <taxon>Roseiflexaceae</taxon>
        <taxon>Kouleothrix</taxon>
    </lineage>
</organism>
<dbReference type="Pfam" id="PF02130">
    <property type="entry name" value="YbeY"/>
    <property type="match status" value="1"/>
</dbReference>
<evidence type="ECO:0000256" key="3">
    <source>
        <dbReference type="ARBA" id="ARBA00022552"/>
    </source>
</evidence>
<dbReference type="GO" id="GO:0005737">
    <property type="term" value="C:cytoplasm"/>
    <property type="evidence" value="ECO:0007669"/>
    <property type="project" value="UniProtKB-SubCell"/>
</dbReference>
<dbReference type="InterPro" id="IPR002036">
    <property type="entry name" value="YbeY"/>
</dbReference>
<dbReference type="GO" id="GO:0004222">
    <property type="term" value="F:metalloendopeptidase activity"/>
    <property type="evidence" value="ECO:0007669"/>
    <property type="project" value="InterPro"/>
</dbReference>
<evidence type="ECO:0000256" key="7">
    <source>
        <dbReference type="ARBA" id="ARBA00022801"/>
    </source>
</evidence>
<dbReference type="GO" id="GO:0006364">
    <property type="term" value="P:rRNA processing"/>
    <property type="evidence" value="ECO:0007669"/>
    <property type="project" value="UniProtKB-UniRule"/>
</dbReference>
<comment type="similarity">
    <text evidence="1 9">Belongs to the endoribonuclease YbeY family.</text>
</comment>
<dbReference type="InterPro" id="IPR020549">
    <property type="entry name" value="YbeY_CS"/>
</dbReference>
<keyword evidence="6 9" id="KW-0255">Endonuclease</keyword>
<feature type="binding site" evidence="9">
    <location>
        <position position="126"/>
    </location>
    <ligand>
        <name>Zn(2+)</name>
        <dbReference type="ChEBI" id="CHEBI:29105"/>
        <note>catalytic</note>
    </ligand>
</feature>
<reference evidence="10 11" key="1">
    <citation type="submission" date="2015-09" db="EMBL/GenBank/DDBJ databases">
        <title>Draft genome sequence of Kouleothrix aurantiaca JCM 19913.</title>
        <authorList>
            <person name="Hemp J."/>
        </authorList>
    </citation>
    <scope>NUCLEOTIDE SEQUENCE [LARGE SCALE GENOMIC DNA]</scope>
    <source>
        <strain evidence="10 11">COM-B</strain>
    </source>
</reference>
<dbReference type="GO" id="GO:0004521">
    <property type="term" value="F:RNA endonuclease activity"/>
    <property type="evidence" value="ECO:0007669"/>
    <property type="project" value="UniProtKB-UniRule"/>
</dbReference>
<feature type="binding site" evidence="9">
    <location>
        <position position="122"/>
    </location>
    <ligand>
        <name>Zn(2+)</name>
        <dbReference type="ChEBI" id="CHEBI:29105"/>
        <note>catalytic</note>
    </ligand>
</feature>
<proteinExistence type="inferred from homology"/>
<keyword evidence="2 9" id="KW-0690">Ribosome biogenesis</keyword>
<evidence type="ECO:0000313" key="10">
    <source>
        <dbReference type="EMBL" id="KPV51560.1"/>
    </source>
</evidence>
<dbReference type="PROSITE" id="PS01306">
    <property type="entry name" value="UPF0054"/>
    <property type="match status" value="1"/>
</dbReference>
<keyword evidence="7 9" id="KW-0378">Hydrolase</keyword>
<dbReference type="PANTHER" id="PTHR46986:SF1">
    <property type="entry name" value="ENDORIBONUCLEASE YBEY, CHLOROPLASTIC"/>
    <property type="match status" value="1"/>
</dbReference>
<comment type="function">
    <text evidence="9">Single strand-specific metallo-endoribonuclease involved in late-stage 70S ribosome quality control and in maturation of the 3' terminus of the 16S rRNA.</text>
</comment>
<protein>
    <recommendedName>
        <fullName evidence="9">Endoribonuclease YbeY</fullName>
        <ecNumber evidence="9">3.1.-.-</ecNumber>
    </recommendedName>
</protein>
<evidence type="ECO:0000256" key="9">
    <source>
        <dbReference type="HAMAP-Rule" id="MF_00009"/>
    </source>
</evidence>
<comment type="caution">
    <text evidence="10">The sequence shown here is derived from an EMBL/GenBank/DDBJ whole genome shotgun (WGS) entry which is preliminary data.</text>
</comment>
<keyword evidence="11" id="KW-1185">Reference proteome</keyword>
<dbReference type="EC" id="3.1.-.-" evidence="9"/>